<evidence type="ECO:0000313" key="1">
    <source>
        <dbReference type="EMBL" id="JAD29642.1"/>
    </source>
</evidence>
<sequence>MTTTVFFWKVYQKPRT</sequence>
<organism evidence="1">
    <name type="scientific">Arundo donax</name>
    <name type="common">Giant reed</name>
    <name type="synonym">Donax arundinaceus</name>
    <dbReference type="NCBI Taxonomy" id="35708"/>
    <lineage>
        <taxon>Eukaryota</taxon>
        <taxon>Viridiplantae</taxon>
        <taxon>Streptophyta</taxon>
        <taxon>Embryophyta</taxon>
        <taxon>Tracheophyta</taxon>
        <taxon>Spermatophyta</taxon>
        <taxon>Magnoliopsida</taxon>
        <taxon>Liliopsida</taxon>
        <taxon>Poales</taxon>
        <taxon>Poaceae</taxon>
        <taxon>PACMAD clade</taxon>
        <taxon>Arundinoideae</taxon>
        <taxon>Arundineae</taxon>
        <taxon>Arundo</taxon>
    </lineage>
</organism>
<reference evidence="1" key="2">
    <citation type="journal article" date="2015" name="Data Brief">
        <title>Shoot transcriptome of the giant reed, Arundo donax.</title>
        <authorList>
            <person name="Barrero R.A."/>
            <person name="Guerrero F.D."/>
            <person name="Moolhuijzen P."/>
            <person name="Goolsby J.A."/>
            <person name="Tidwell J."/>
            <person name="Bellgard S.E."/>
            <person name="Bellgard M.I."/>
        </authorList>
    </citation>
    <scope>NUCLEOTIDE SEQUENCE</scope>
    <source>
        <tissue evidence="1">Shoot tissue taken approximately 20 cm above the soil surface</tissue>
    </source>
</reference>
<proteinExistence type="predicted"/>
<accession>A0A0A8Z485</accession>
<reference evidence="1" key="1">
    <citation type="submission" date="2014-09" db="EMBL/GenBank/DDBJ databases">
        <authorList>
            <person name="Magalhaes I.L.F."/>
            <person name="Oliveira U."/>
            <person name="Santos F.R."/>
            <person name="Vidigal T.H.D.A."/>
            <person name="Brescovit A.D."/>
            <person name="Santos A.J."/>
        </authorList>
    </citation>
    <scope>NUCLEOTIDE SEQUENCE</scope>
    <source>
        <tissue evidence="1">Shoot tissue taken approximately 20 cm above the soil surface</tissue>
    </source>
</reference>
<name>A0A0A8Z485_ARUDO</name>
<dbReference type="EMBL" id="GBRH01268253">
    <property type="protein sequence ID" value="JAD29642.1"/>
    <property type="molecule type" value="Transcribed_RNA"/>
</dbReference>
<dbReference type="AlphaFoldDB" id="A0A0A8Z485"/>
<protein>
    <submittedName>
        <fullName evidence="1">Uncharacterized protein</fullName>
    </submittedName>
</protein>